<evidence type="ECO:0000313" key="9">
    <source>
        <dbReference type="Proteomes" id="UP000193144"/>
    </source>
</evidence>
<dbReference type="GO" id="GO:0004185">
    <property type="term" value="F:serine-type carboxypeptidase activity"/>
    <property type="evidence" value="ECO:0007669"/>
    <property type="project" value="InterPro"/>
</dbReference>
<evidence type="ECO:0000256" key="6">
    <source>
        <dbReference type="ARBA" id="ARBA00023180"/>
    </source>
</evidence>
<protein>
    <submittedName>
        <fullName evidence="8">Alpha/Beta hydrolase protein</fullName>
    </submittedName>
</protein>
<dbReference type="OrthoDB" id="443318at2759"/>
<keyword evidence="6" id="KW-0325">Glycoprotein</keyword>
<dbReference type="InterPro" id="IPR029058">
    <property type="entry name" value="AB_hydrolase_fold"/>
</dbReference>
<keyword evidence="3" id="KW-0645">Protease</keyword>
<dbReference type="PANTHER" id="PTHR11802:SF189">
    <property type="entry name" value="CARBOXYPEPTIDASE"/>
    <property type="match status" value="1"/>
</dbReference>
<comment type="similarity">
    <text evidence="1">Belongs to the peptidase S10 family.</text>
</comment>
<dbReference type="InterPro" id="IPR001563">
    <property type="entry name" value="Peptidase_S10"/>
</dbReference>
<keyword evidence="4 7" id="KW-0732">Signal</keyword>
<evidence type="ECO:0000256" key="5">
    <source>
        <dbReference type="ARBA" id="ARBA00022801"/>
    </source>
</evidence>
<feature type="signal peptide" evidence="7">
    <location>
        <begin position="1"/>
        <end position="24"/>
    </location>
</feature>
<dbReference type="EMBL" id="MCFA01000320">
    <property type="protein sequence ID" value="ORX94028.1"/>
    <property type="molecule type" value="Genomic_DNA"/>
</dbReference>
<keyword evidence="5 8" id="KW-0378">Hydrolase</keyword>
<name>A0A1Y1Y7S8_9PLEO</name>
<reference evidence="8 9" key="1">
    <citation type="submission" date="2016-07" db="EMBL/GenBank/DDBJ databases">
        <title>Pervasive Adenine N6-methylation of Active Genes in Fungi.</title>
        <authorList>
            <consortium name="DOE Joint Genome Institute"/>
            <person name="Mondo S.J."/>
            <person name="Dannebaum R.O."/>
            <person name="Kuo R.C."/>
            <person name="Labutti K."/>
            <person name="Haridas S."/>
            <person name="Kuo A."/>
            <person name="Salamov A."/>
            <person name="Ahrendt S.R."/>
            <person name="Lipzen A."/>
            <person name="Sullivan W."/>
            <person name="Andreopoulos W.B."/>
            <person name="Clum A."/>
            <person name="Lindquist E."/>
            <person name="Daum C."/>
            <person name="Ramamoorthy G.K."/>
            <person name="Gryganskyi A."/>
            <person name="Culley D."/>
            <person name="Magnuson J.K."/>
            <person name="James T.Y."/>
            <person name="O'Malley M.A."/>
            <person name="Stajich J.E."/>
            <person name="Spatafora J.W."/>
            <person name="Visel A."/>
            <person name="Grigoriev I.V."/>
        </authorList>
    </citation>
    <scope>NUCLEOTIDE SEQUENCE [LARGE SCALE GENOMIC DNA]</scope>
    <source>
        <strain evidence="8 9">CBS 115471</strain>
    </source>
</reference>
<dbReference type="GO" id="GO:0000324">
    <property type="term" value="C:fungal-type vacuole"/>
    <property type="evidence" value="ECO:0007669"/>
    <property type="project" value="TreeGrafter"/>
</dbReference>
<organism evidence="8 9">
    <name type="scientific">Clohesyomyces aquaticus</name>
    <dbReference type="NCBI Taxonomy" id="1231657"/>
    <lineage>
        <taxon>Eukaryota</taxon>
        <taxon>Fungi</taxon>
        <taxon>Dikarya</taxon>
        <taxon>Ascomycota</taxon>
        <taxon>Pezizomycotina</taxon>
        <taxon>Dothideomycetes</taxon>
        <taxon>Pleosporomycetidae</taxon>
        <taxon>Pleosporales</taxon>
        <taxon>Lindgomycetaceae</taxon>
        <taxon>Clohesyomyces</taxon>
    </lineage>
</organism>
<keyword evidence="2" id="KW-0121">Carboxypeptidase</keyword>
<dbReference type="STRING" id="1231657.A0A1Y1Y7S8"/>
<evidence type="ECO:0000256" key="1">
    <source>
        <dbReference type="ARBA" id="ARBA00009431"/>
    </source>
</evidence>
<dbReference type="Proteomes" id="UP000193144">
    <property type="component" value="Unassembled WGS sequence"/>
</dbReference>
<feature type="chain" id="PRO_5013276927" evidence="7">
    <location>
        <begin position="25"/>
        <end position="603"/>
    </location>
</feature>
<dbReference type="Gene3D" id="3.40.50.1820">
    <property type="entry name" value="alpha/beta hydrolase"/>
    <property type="match status" value="1"/>
</dbReference>
<evidence type="ECO:0000313" key="8">
    <source>
        <dbReference type="EMBL" id="ORX94028.1"/>
    </source>
</evidence>
<sequence length="603" mass="64860">MVGVSTRFALALLALPLLCALTSASSPNGSHSIDSKVAPGASISYKQTSICETTPGVRGFSGYVHLPSSLTSSFGGLAEYNASIFFWYFESRNNPKTSPLSLYLGGGPGATSMTGVTNENGPCTVNPNSNSTTLNPWSWNNNVNMLYIDQPVQVGFSYDELVPSILDLLTGKIKANNGSQTSNTTTVAGILPSQNPQAAVNTTTNSAKMLWQFAQVWLQEFPEYETSDDRISIWANSYGGHWGPGSMAHFQTQNSKIQNGTLDGIRAKHLNLDTLGLTNACIDSRIEAPFYPEMAFNNTYGFQAIPENIYQEARNNMTKKGGCMDLLDQCRALGKVSDPDNVGNNDTVNAACGLATGYCFEFVQGAYTAVSGRSAFDMSRNPISSVPHEYITGFLNQEWVQQDLGVPLNFSAGAPHIVNTFFGVTGDPFKVTIESINQVAQGGVKVALVFGDRDYRCNWLGGEAISLAMTYSSAPSFRAAGYESITTNSTYAGGVVRQHNKVSFSRVFEAGHAVGAFQPETVSKIFDRAMLNKDVATGSKCTAGNKSYSSTGPASSFGIKNVLPPMPENECYMWDTVFTCTPEEIQAFANGTAGFEDFVLVSK</sequence>
<gene>
    <name evidence="8" type="ORF">BCR34DRAFT_229562</name>
</gene>
<evidence type="ECO:0000256" key="2">
    <source>
        <dbReference type="ARBA" id="ARBA00022645"/>
    </source>
</evidence>
<proteinExistence type="inferred from homology"/>
<dbReference type="PRINTS" id="PR00724">
    <property type="entry name" value="CRBOXYPTASEC"/>
</dbReference>
<dbReference type="Pfam" id="PF00450">
    <property type="entry name" value="Peptidase_S10"/>
    <property type="match status" value="1"/>
</dbReference>
<dbReference type="GO" id="GO:0006508">
    <property type="term" value="P:proteolysis"/>
    <property type="evidence" value="ECO:0007669"/>
    <property type="project" value="UniProtKB-KW"/>
</dbReference>
<comment type="caution">
    <text evidence="8">The sequence shown here is derived from an EMBL/GenBank/DDBJ whole genome shotgun (WGS) entry which is preliminary data.</text>
</comment>
<evidence type="ECO:0000256" key="4">
    <source>
        <dbReference type="ARBA" id="ARBA00022729"/>
    </source>
</evidence>
<dbReference type="PANTHER" id="PTHR11802">
    <property type="entry name" value="SERINE PROTEASE FAMILY S10 SERINE CARBOXYPEPTIDASE"/>
    <property type="match status" value="1"/>
</dbReference>
<dbReference type="AlphaFoldDB" id="A0A1Y1Y7S8"/>
<evidence type="ECO:0000256" key="7">
    <source>
        <dbReference type="SAM" id="SignalP"/>
    </source>
</evidence>
<dbReference type="SUPFAM" id="SSF53474">
    <property type="entry name" value="alpha/beta-Hydrolases"/>
    <property type="match status" value="1"/>
</dbReference>
<keyword evidence="9" id="KW-1185">Reference proteome</keyword>
<evidence type="ECO:0000256" key="3">
    <source>
        <dbReference type="ARBA" id="ARBA00022670"/>
    </source>
</evidence>
<accession>A0A1Y1Y7S8</accession>